<proteinExistence type="predicted"/>
<evidence type="ECO:0000313" key="1">
    <source>
        <dbReference type="EMBL" id="OGW96090.1"/>
    </source>
</evidence>
<sequence>MMHRRKVNSHEQKIEEAEIGLLNSRQLDMIRSQIRRNTAAVDHSIRAIDLLVNKEKCPKDTNTLWELRKRLSLAMEENDTFRKVLWKHLQLEEYVNPKPGMYLDPVSYLIMRIKSRRQALDAELCLK</sequence>
<dbReference type="Proteomes" id="UP000178187">
    <property type="component" value="Unassembled WGS sequence"/>
</dbReference>
<dbReference type="EMBL" id="MHFR01000053">
    <property type="protein sequence ID" value="OGW96090.1"/>
    <property type="molecule type" value="Genomic_DNA"/>
</dbReference>
<comment type="caution">
    <text evidence="1">The sequence shown here is derived from an EMBL/GenBank/DDBJ whole genome shotgun (WGS) entry which is preliminary data.</text>
</comment>
<reference evidence="1 2" key="1">
    <citation type="journal article" date="2016" name="Nat. Commun.">
        <title>Thousands of microbial genomes shed light on interconnected biogeochemical processes in an aquifer system.</title>
        <authorList>
            <person name="Anantharaman K."/>
            <person name="Brown C.T."/>
            <person name="Hug L.A."/>
            <person name="Sharon I."/>
            <person name="Castelle C.J."/>
            <person name="Probst A.J."/>
            <person name="Thomas B.C."/>
            <person name="Singh A."/>
            <person name="Wilkins M.J."/>
            <person name="Karaoz U."/>
            <person name="Brodie E.L."/>
            <person name="Williams K.H."/>
            <person name="Hubbard S.S."/>
            <person name="Banfield J.F."/>
        </authorList>
    </citation>
    <scope>NUCLEOTIDE SEQUENCE [LARGE SCALE GENOMIC DNA]</scope>
</reference>
<accession>A0A1G1KT55</accession>
<dbReference type="AlphaFoldDB" id="A0A1G1KT55"/>
<evidence type="ECO:0000313" key="2">
    <source>
        <dbReference type="Proteomes" id="UP000178187"/>
    </source>
</evidence>
<protein>
    <submittedName>
        <fullName evidence="1">Uncharacterized protein</fullName>
    </submittedName>
</protein>
<gene>
    <name evidence="1" type="ORF">A3G33_01890</name>
</gene>
<organism evidence="1 2">
    <name type="scientific">Candidatus Danuiimicrobium aquiferis</name>
    <dbReference type="NCBI Taxonomy" id="1801832"/>
    <lineage>
        <taxon>Bacteria</taxon>
        <taxon>Pseudomonadati</taxon>
        <taxon>Candidatus Omnitrophota</taxon>
        <taxon>Candidatus Danuiimicrobium</taxon>
    </lineage>
</organism>
<name>A0A1G1KT55_9BACT</name>